<evidence type="ECO:0000313" key="3">
    <source>
        <dbReference type="EMBL" id="CAD9097124.1"/>
    </source>
</evidence>
<feature type="compositionally biased region" description="Low complexity" evidence="1">
    <location>
        <begin position="144"/>
        <end position="157"/>
    </location>
</feature>
<dbReference type="InterPro" id="IPR019844">
    <property type="entry name" value="CSD_CS"/>
</dbReference>
<evidence type="ECO:0000256" key="1">
    <source>
        <dbReference type="SAM" id="MobiDB-lite"/>
    </source>
</evidence>
<gene>
    <name evidence="3" type="ORF">ACAT0790_LOCUS5577</name>
</gene>
<proteinExistence type="predicted"/>
<organism evidence="3">
    <name type="scientific">Alexandrium catenella</name>
    <name type="common">Red tide dinoflagellate</name>
    <name type="synonym">Gonyaulax catenella</name>
    <dbReference type="NCBI Taxonomy" id="2925"/>
    <lineage>
        <taxon>Eukaryota</taxon>
        <taxon>Sar</taxon>
        <taxon>Alveolata</taxon>
        <taxon>Dinophyceae</taxon>
        <taxon>Gonyaulacales</taxon>
        <taxon>Pyrocystaceae</taxon>
        <taxon>Alexandrium</taxon>
    </lineage>
</organism>
<feature type="domain" description="CSD" evidence="2">
    <location>
        <begin position="5"/>
        <end position="69"/>
    </location>
</feature>
<dbReference type="GO" id="GO:0003676">
    <property type="term" value="F:nucleic acid binding"/>
    <property type="evidence" value="ECO:0007669"/>
    <property type="project" value="InterPro"/>
</dbReference>
<protein>
    <recommendedName>
        <fullName evidence="2">CSD domain-containing protein</fullName>
    </recommendedName>
</protein>
<dbReference type="PROSITE" id="PS51857">
    <property type="entry name" value="CSD_2"/>
    <property type="match status" value="1"/>
</dbReference>
<name>A0A7S1L8Q2_ALECA</name>
<feature type="compositionally biased region" description="Polar residues" evidence="1">
    <location>
        <begin position="128"/>
        <end position="143"/>
    </location>
</feature>
<dbReference type="Pfam" id="PF00313">
    <property type="entry name" value="CSD"/>
    <property type="match status" value="1"/>
</dbReference>
<sequence length="214" mass="24455">MVKDWCRGVVKTWHGSKHFGFIQQSDGTDIFAHQSGLVCEEEPRQGMPVCYLLDFDEKKGKHSAINVMEEILDLAAPQAEELARRGRERRERREQRERERNDDRRSPEDHGDRQNRRGQGDEGDQSDQKTWQQSEQGRWNRQTSWGQDQQSWQGGQDYWKRSDTNSWAEGSWTEGQGNWSAEQKGAAPDTGAGTNGHGAAETTASGYENRAAPY</sequence>
<dbReference type="InterPro" id="IPR002059">
    <property type="entry name" value="CSP_DNA-bd"/>
</dbReference>
<dbReference type="AlphaFoldDB" id="A0A7S1L8Q2"/>
<dbReference type="EMBL" id="HBGE01009284">
    <property type="protein sequence ID" value="CAD9097124.1"/>
    <property type="molecule type" value="Transcribed_RNA"/>
</dbReference>
<accession>A0A7S1L8Q2</accession>
<dbReference type="InterPro" id="IPR012340">
    <property type="entry name" value="NA-bd_OB-fold"/>
</dbReference>
<feature type="compositionally biased region" description="Basic and acidic residues" evidence="1">
    <location>
        <begin position="81"/>
        <end position="120"/>
    </location>
</feature>
<reference evidence="3" key="1">
    <citation type="submission" date="2021-01" db="EMBL/GenBank/DDBJ databases">
        <authorList>
            <person name="Corre E."/>
            <person name="Pelletier E."/>
            <person name="Niang G."/>
            <person name="Scheremetjew M."/>
            <person name="Finn R."/>
            <person name="Kale V."/>
            <person name="Holt S."/>
            <person name="Cochrane G."/>
            <person name="Meng A."/>
            <person name="Brown T."/>
            <person name="Cohen L."/>
        </authorList>
    </citation>
    <scope>NUCLEOTIDE SEQUENCE</scope>
    <source>
        <strain evidence="3">OF101</strain>
    </source>
</reference>
<feature type="region of interest" description="Disordered" evidence="1">
    <location>
        <begin position="81"/>
        <end position="214"/>
    </location>
</feature>
<dbReference type="Gene3D" id="2.40.50.140">
    <property type="entry name" value="Nucleic acid-binding proteins"/>
    <property type="match status" value="1"/>
</dbReference>
<evidence type="ECO:0000259" key="2">
    <source>
        <dbReference type="PROSITE" id="PS51857"/>
    </source>
</evidence>
<dbReference type="SUPFAM" id="SSF50249">
    <property type="entry name" value="Nucleic acid-binding proteins"/>
    <property type="match status" value="1"/>
</dbReference>
<dbReference type="PROSITE" id="PS00352">
    <property type="entry name" value="CSD_1"/>
    <property type="match status" value="1"/>
</dbReference>
<feature type="compositionally biased region" description="Polar residues" evidence="1">
    <location>
        <begin position="164"/>
        <end position="181"/>
    </location>
</feature>